<accession>A0A7R5WJH0</accession>
<dbReference type="Proteomes" id="UP000593702">
    <property type="component" value="Segment"/>
</dbReference>
<evidence type="ECO:0000313" key="1">
    <source>
        <dbReference type="EMBL" id="AKS26453.1"/>
    </source>
</evidence>
<protein>
    <submittedName>
        <fullName evidence="1">Uncharacterized protein</fullName>
    </submittedName>
</protein>
<proteinExistence type="predicted"/>
<sequence>MDGAKDKRFSPSEPEPNIKFVEFSKFHSIKPKYSRIDNPFESLLHDSDAYYIMAKNNLRFGLAKDPIQQQMKKLKSIKYIFNINEILVLRGRQMHSVHIYTLMTGELFRFEIPGETFFAAHILYDHVICFLLTDRNCYLDIRDHKYAFTPKYPSLDQIYTSYPINEGAWTNLVFESVKNLIVERFRVGDIIPEEEEIIIPLKERTLKAHRFMNYFDFNDEINVKCFALADPESVPDPRPGPHAEIDTITHLSFFYIIHLPDGQDLYIPSLYDLIIFLRRNFYTPLATCTLLCKSDA</sequence>
<reference evidence="1 2" key="1">
    <citation type="submission" date="2015-04" db="EMBL/GenBank/DDBJ databases">
        <title>Diachasmimorpha longicaudata entomopoxvirus genome.</title>
        <authorList>
            <person name="Coffman K.A."/>
            <person name="Burke G.R."/>
        </authorList>
    </citation>
    <scope>NUCLEOTIDE SEQUENCE [LARGE SCALE GENOMIC DNA]</scope>
</reference>
<keyword evidence="2" id="KW-1185">Reference proteome</keyword>
<dbReference type="EMBL" id="KR095315">
    <property type="protein sequence ID" value="AKS26453.1"/>
    <property type="molecule type" value="Genomic_DNA"/>
</dbReference>
<evidence type="ECO:0000313" key="2">
    <source>
        <dbReference type="Proteomes" id="UP000593702"/>
    </source>
</evidence>
<organism evidence="1 2">
    <name type="scientific">Diachasmimorpha longicaudata entomopoxvirus</name>
    <dbReference type="NCBI Taxonomy" id="109981"/>
    <lineage>
        <taxon>Viruses</taxon>
        <taxon>Varidnaviria</taxon>
        <taxon>Bamfordvirae</taxon>
        <taxon>Nucleocytoviricota</taxon>
        <taxon>Pokkesviricetes</taxon>
        <taxon>Chitovirales</taxon>
        <taxon>Poxviridae</taxon>
        <taxon>Entomopoxvirinae</taxon>
        <taxon>Epsilonentomopoxvirus</taxon>
        <taxon>Epsilonentomopoxvirus dlongicaudata</taxon>
        <taxon>Diachasmimorpha entomopoxvirus</taxon>
    </lineage>
</organism>
<gene>
    <name evidence="1" type="ORF">DLEV_162</name>
</gene>
<name>A0A7R5WJH0_9POXV</name>